<evidence type="ECO:0000256" key="6">
    <source>
        <dbReference type="ARBA" id="ARBA00022694"/>
    </source>
</evidence>
<comment type="subcellular location">
    <subcellularLocation>
        <location evidence="1">Cytoplasm</location>
    </subcellularLocation>
</comment>
<proteinExistence type="inferred from homology"/>
<evidence type="ECO:0000256" key="2">
    <source>
        <dbReference type="ARBA" id="ARBA00007663"/>
    </source>
</evidence>
<evidence type="ECO:0000256" key="1">
    <source>
        <dbReference type="ARBA" id="ARBA00004496"/>
    </source>
</evidence>
<name>A0ABW2SJF6_9ACTO</name>
<dbReference type="EMBL" id="JBHTEF010000001">
    <property type="protein sequence ID" value="MFC7580244.1"/>
    <property type="molecule type" value="Genomic_DNA"/>
</dbReference>
<evidence type="ECO:0000313" key="13">
    <source>
        <dbReference type="EMBL" id="MFC7580244.1"/>
    </source>
</evidence>
<keyword evidence="4" id="KW-0963">Cytoplasm</keyword>
<dbReference type="InterPro" id="IPR050156">
    <property type="entry name" value="TC-AMP_synthase_SUA5"/>
</dbReference>
<dbReference type="Gene3D" id="3.90.870.10">
    <property type="entry name" value="DHBP synthase"/>
    <property type="match status" value="1"/>
</dbReference>
<dbReference type="RefSeq" id="WP_380976194.1">
    <property type="nucleotide sequence ID" value="NZ_JBHTEF010000001.1"/>
</dbReference>
<evidence type="ECO:0000256" key="11">
    <source>
        <dbReference type="ARBA" id="ARBA00048366"/>
    </source>
</evidence>
<dbReference type="PANTHER" id="PTHR17490">
    <property type="entry name" value="SUA5"/>
    <property type="match status" value="1"/>
</dbReference>
<keyword evidence="14" id="KW-1185">Reference proteome</keyword>
<organism evidence="13 14">
    <name type="scientific">Schaalia naturae</name>
    <dbReference type="NCBI Taxonomy" id="635203"/>
    <lineage>
        <taxon>Bacteria</taxon>
        <taxon>Bacillati</taxon>
        <taxon>Actinomycetota</taxon>
        <taxon>Actinomycetes</taxon>
        <taxon>Actinomycetales</taxon>
        <taxon>Actinomycetaceae</taxon>
        <taxon>Schaalia</taxon>
    </lineage>
</organism>
<comment type="similarity">
    <text evidence="2">Belongs to the SUA5 family.</text>
</comment>
<reference evidence="14" key="1">
    <citation type="journal article" date="2019" name="Int. J. Syst. Evol. Microbiol.">
        <title>The Global Catalogue of Microorganisms (GCM) 10K type strain sequencing project: providing services to taxonomists for standard genome sequencing and annotation.</title>
        <authorList>
            <consortium name="The Broad Institute Genomics Platform"/>
            <consortium name="The Broad Institute Genome Sequencing Center for Infectious Disease"/>
            <person name="Wu L."/>
            <person name="Ma J."/>
        </authorList>
    </citation>
    <scope>NUCLEOTIDE SEQUENCE [LARGE SCALE GENOMIC DNA]</scope>
    <source>
        <strain evidence="14">CCUG 56698</strain>
    </source>
</reference>
<dbReference type="PANTHER" id="PTHR17490:SF16">
    <property type="entry name" value="THREONYLCARBAMOYL-AMP SYNTHASE"/>
    <property type="match status" value="1"/>
</dbReference>
<evidence type="ECO:0000256" key="7">
    <source>
        <dbReference type="ARBA" id="ARBA00022695"/>
    </source>
</evidence>
<dbReference type="InterPro" id="IPR017945">
    <property type="entry name" value="DHBP_synth_RibB-like_a/b_dom"/>
</dbReference>
<dbReference type="Proteomes" id="UP001596527">
    <property type="component" value="Unassembled WGS sequence"/>
</dbReference>
<comment type="catalytic activity">
    <reaction evidence="11">
        <text>L-threonine + hydrogencarbonate + ATP = L-threonylcarbamoyladenylate + diphosphate + H2O</text>
        <dbReference type="Rhea" id="RHEA:36407"/>
        <dbReference type="ChEBI" id="CHEBI:15377"/>
        <dbReference type="ChEBI" id="CHEBI:17544"/>
        <dbReference type="ChEBI" id="CHEBI:30616"/>
        <dbReference type="ChEBI" id="CHEBI:33019"/>
        <dbReference type="ChEBI" id="CHEBI:57926"/>
        <dbReference type="ChEBI" id="CHEBI:73682"/>
        <dbReference type="EC" id="2.7.7.87"/>
    </reaction>
</comment>
<accession>A0ABW2SJF6</accession>
<keyword evidence="6" id="KW-0819">tRNA processing</keyword>
<dbReference type="NCBIfam" id="TIGR00057">
    <property type="entry name" value="L-threonylcarbamoyladenylate synthase"/>
    <property type="match status" value="1"/>
</dbReference>
<keyword evidence="8" id="KW-0547">Nucleotide-binding</keyword>
<dbReference type="EC" id="2.7.7.87" evidence="3"/>
<evidence type="ECO:0000256" key="3">
    <source>
        <dbReference type="ARBA" id="ARBA00012584"/>
    </source>
</evidence>
<dbReference type="SUPFAM" id="SSF55821">
    <property type="entry name" value="YrdC/RibB"/>
    <property type="match status" value="1"/>
</dbReference>
<comment type="caution">
    <text evidence="13">The sequence shown here is derived from an EMBL/GenBank/DDBJ whole genome shotgun (WGS) entry which is preliminary data.</text>
</comment>
<dbReference type="PROSITE" id="PS51163">
    <property type="entry name" value="YRDC"/>
    <property type="match status" value="1"/>
</dbReference>
<sequence length="205" mass="20820">MAPSTLEILIGVIRSGRLVVLPTDTVYGIGADARSPRAVAGLLAAKGRGRQMPPPVLVPDADAIDRLCVDVPDEARALSRAHWPGGLTLILRARPDLGWDLGETGGTIALRMPDHPMALALLRAAGPLAVTSANLTGRPPATDVSQAVGSFGGVVAAYLDGGPTPGSTPSTILDLAHGRPRAIRVGTLTLDALCASAGADILPAA</sequence>
<evidence type="ECO:0000256" key="10">
    <source>
        <dbReference type="ARBA" id="ARBA00029774"/>
    </source>
</evidence>
<protein>
    <recommendedName>
        <fullName evidence="10">L-threonylcarbamoyladenylate synthase</fullName>
        <ecNumber evidence="3">2.7.7.87</ecNumber>
    </recommendedName>
    <alternativeName>
        <fullName evidence="10">L-threonylcarbamoyladenylate synthase</fullName>
    </alternativeName>
</protein>
<dbReference type="Pfam" id="PF01300">
    <property type="entry name" value="Sua5_yciO_yrdC"/>
    <property type="match status" value="1"/>
</dbReference>
<feature type="domain" description="YrdC-like" evidence="12">
    <location>
        <begin position="3"/>
        <end position="188"/>
    </location>
</feature>
<evidence type="ECO:0000256" key="4">
    <source>
        <dbReference type="ARBA" id="ARBA00022490"/>
    </source>
</evidence>
<evidence type="ECO:0000256" key="5">
    <source>
        <dbReference type="ARBA" id="ARBA00022679"/>
    </source>
</evidence>
<dbReference type="InterPro" id="IPR006070">
    <property type="entry name" value="Sua5-like_dom"/>
</dbReference>
<keyword evidence="5 13" id="KW-0808">Transferase</keyword>
<keyword evidence="7 13" id="KW-0548">Nucleotidyltransferase</keyword>
<dbReference type="GO" id="GO:0061710">
    <property type="term" value="F:L-threonylcarbamoyladenylate synthase"/>
    <property type="evidence" value="ECO:0007669"/>
    <property type="project" value="UniProtKB-EC"/>
</dbReference>
<evidence type="ECO:0000313" key="14">
    <source>
        <dbReference type="Proteomes" id="UP001596527"/>
    </source>
</evidence>
<evidence type="ECO:0000256" key="9">
    <source>
        <dbReference type="ARBA" id="ARBA00022840"/>
    </source>
</evidence>
<evidence type="ECO:0000256" key="8">
    <source>
        <dbReference type="ARBA" id="ARBA00022741"/>
    </source>
</evidence>
<evidence type="ECO:0000259" key="12">
    <source>
        <dbReference type="PROSITE" id="PS51163"/>
    </source>
</evidence>
<keyword evidence="9" id="KW-0067">ATP-binding</keyword>
<gene>
    <name evidence="13" type="ORF">ACFQWG_03275</name>
</gene>